<dbReference type="Proteomes" id="UP000827092">
    <property type="component" value="Unassembled WGS sequence"/>
</dbReference>
<gene>
    <name evidence="1" type="ORF">JTE90_018453</name>
</gene>
<name>A0AAV6V002_9ARAC</name>
<evidence type="ECO:0000313" key="1">
    <source>
        <dbReference type="EMBL" id="KAG8189161.1"/>
    </source>
</evidence>
<reference evidence="1 2" key="1">
    <citation type="journal article" date="2022" name="Nat. Ecol. Evol.">
        <title>A masculinizing supergene underlies an exaggerated male reproductive morph in a spider.</title>
        <authorList>
            <person name="Hendrickx F."/>
            <person name="De Corte Z."/>
            <person name="Sonet G."/>
            <person name="Van Belleghem S.M."/>
            <person name="Kostlbacher S."/>
            <person name="Vangestel C."/>
        </authorList>
    </citation>
    <scope>NUCLEOTIDE SEQUENCE [LARGE SCALE GENOMIC DNA]</scope>
    <source>
        <strain evidence="1">W744_W776</strain>
    </source>
</reference>
<comment type="caution">
    <text evidence="1">The sequence shown here is derived from an EMBL/GenBank/DDBJ whole genome shotgun (WGS) entry which is preliminary data.</text>
</comment>
<dbReference type="EMBL" id="JAFNEN010000220">
    <property type="protein sequence ID" value="KAG8189161.1"/>
    <property type="molecule type" value="Genomic_DNA"/>
</dbReference>
<organism evidence="1 2">
    <name type="scientific">Oedothorax gibbosus</name>
    <dbReference type="NCBI Taxonomy" id="931172"/>
    <lineage>
        <taxon>Eukaryota</taxon>
        <taxon>Metazoa</taxon>
        <taxon>Ecdysozoa</taxon>
        <taxon>Arthropoda</taxon>
        <taxon>Chelicerata</taxon>
        <taxon>Arachnida</taxon>
        <taxon>Araneae</taxon>
        <taxon>Araneomorphae</taxon>
        <taxon>Entelegynae</taxon>
        <taxon>Araneoidea</taxon>
        <taxon>Linyphiidae</taxon>
        <taxon>Erigoninae</taxon>
        <taxon>Oedothorax</taxon>
    </lineage>
</organism>
<keyword evidence="2" id="KW-1185">Reference proteome</keyword>
<evidence type="ECO:0000313" key="2">
    <source>
        <dbReference type="Proteomes" id="UP000827092"/>
    </source>
</evidence>
<dbReference type="AlphaFoldDB" id="A0AAV6V002"/>
<protein>
    <submittedName>
        <fullName evidence="1">Uncharacterized protein</fullName>
    </submittedName>
</protein>
<sequence>MSGTSRFDYPPDFPDFPPMSNVRRIILDFENRRLLRAEFGLHSGLRLPVHSEQEVTFREDDDDLGFYDQIPDHVIYRSGNGTPKHVEREFLKRQHSLLFECNWKLEEEKPKKLSFKKKVKKLFAALSCKSKRTED</sequence>
<proteinExistence type="predicted"/>
<accession>A0AAV6V002</accession>